<dbReference type="Proteomes" id="UP001163336">
    <property type="component" value="Chromosome"/>
</dbReference>
<dbReference type="EMBL" id="AP026966">
    <property type="protein sequence ID" value="BDT58713.1"/>
    <property type="molecule type" value="Genomic_DNA"/>
</dbReference>
<organism evidence="2 3">
    <name type="scientific">Massilia varians</name>
    <dbReference type="NCBI Taxonomy" id="457921"/>
    <lineage>
        <taxon>Bacteria</taxon>
        <taxon>Pseudomonadati</taxon>
        <taxon>Pseudomonadota</taxon>
        <taxon>Betaproteobacteria</taxon>
        <taxon>Burkholderiales</taxon>
        <taxon>Oxalobacteraceae</taxon>
        <taxon>Telluria group</taxon>
        <taxon>Massilia</taxon>
    </lineage>
</organism>
<evidence type="ECO:0000313" key="3">
    <source>
        <dbReference type="Proteomes" id="UP001163336"/>
    </source>
</evidence>
<dbReference type="PANTHER" id="PTHR37951:SF1">
    <property type="entry name" value="TYPE VI SECRETION SYSTEM COMPONENT TSSA1"/>
    <property type="match status" value="1"/>
</dbReference>
<evidence type="ECO:0000259" key="1">
    <source>
        <dbReference type="Pfam" id="PF06812"/>
    </source>
</evidence>
<dbReference type="Pfam" id="PF06812">
    <property type="entry name" value="ImpA_N"/>
    <property type="match status" value="1"/>
</dbReference>
<protein>
    <recommendedName>
        <fullName evidence="1">ImpA N-terminal domain-containing protein</fullName>
    </recommendedName>
</protein>
<gene>
    <name evidence="2" type="ORF">MasN3_22070</name>
</gene>
<feature type="domain" description="ImpA N-terminal" evidence="1">
    <location>
        <begin position="8"/>
        <end position="130"/>
    </location>
</feature>
<accession>A0ABN6TDS4</accession>
<dbReference type="PANTHER" id="PTHR37951">
    <property type="entry name" value="CYTOPLASMIC PROTEIN-RELATED"/>
    <property type="match status" value="1"/>
</dbReference>
<dbReference type="InterPro" id="IPR017740">
    <property type="entry name" value="TssA-like"/>
</dbReference>
<evidence type="ECO:0000313" key="2">
    <source>
        <dbReference type="EMBL" id="BDT58713.1"/>
    </source>
</evidence>
<dbReference type="RefSeq" id="WP_281914135.1">
    <property type="nucleotide sequence ID" value="NZ_AP026966.1"/>
</dbReference>
<proteinExistence type="predicted"/>
<dbReference type="InterPro" id="IPR010657">
    <property type="entry name" value="ImpA_N"/>
</dbReference>
<dbReference type="NCBIfam" id="TIGR03363">
    <property type="entry name" value="VI_chp_8"/>
    <property type="match status" value="1"/>
</dbReference>
<sequence>MLDIEKLLAPIAADQPCGEDLAFSPEFDAVSRARQADDPSIEQGAWVTTLKEADWKFVARRCAELIETRSKDLQLAVWLAEAAAKTDRLAGLADSLRLLAALCERYWDGVHPLPDEDGHERRIGNLAWIAARIAPLVKEVPLADGLTMLGWEAARARGPDSVAELEAARTRATPAARQALAEAAHGCLAALAELERVVDERLGVDGPSFGAARAALRDFEDLAAPQVARPQVAAQGMPVAAAPGGAPRVQGVQGVHSVGEGPPQSREQALAQLRGVAEFFRRTEPHSPVAYLAEKAARWGEQPLHAWLRSVIKEDASLARLEDLLGIENDEG</sequence>
<keyword evidence="3" id="KW-1185">Reference proteome</keyword>
<reference evidence="2" key="1">
    <citation type="submission" date="2022-11" db="EMBL/GenBank/DDBJ databases">
        <title>Isolation and characterization of PLA-degrading bacterium Massilia sp. from Antarctic soil.</title>
        <authorList>
            <person name="Sato K."/>
            <person name="Gomez-Fuentes C."/>
            <person name="Ahmad S.A."/>
            <person name="Zulkharnain A."/>
        </authorList>
    </citation>
    <scope>NUCLEOTIDE SEQUENCE</scope>
    <source>
        <strain evidence="2">N-3</strain>
    </source>
</reference>
<name>A0ABN6TDS4_9BURK</name>